<evidence type="ECO:0000256" key="11">
    <source>
        <dbReference type="SAM" id="Phobius"/>
    </source>
</evidence>
<keyword evidence="5 11" id="KW-0812">Transmembrane</keyword>
<accession>A0A219B9E3</accession>
<dbReference type="PANTHER" id="PTHR46157">
    <property type="entry name" value="K(+) EFFLUX ANTIPORTER 3, CHLOROPLASTIC"/>
    <property type="match status" value="1"/>
</dbReference>
<dbReference type="FunFam" id="3.40.50.720:FF:000036">
    <property type="entry name" value="Glutathione-regulated potassium-efflux system protein KefB"/>
    <property type="match status" value="1"/>
</dbReference>
<evidence type="ECO:0000313" key="14">
    <source>
        <dbReference type="Proteomes" id="UP000198462"/>
    </source>
</evidence>
<feature type="region of interest" description="Disordered" evidence="10">
    <location>
        <begin position="584"/>
        <end position="604"/>
    </location>
</feature>
<feature type="transmembrane region" description="Helical" evidence="11">
    <location>
        <begin position="36"/>
        <end position="55"/>
    </location>
</feature>
<dbReference type="GO" id="GO:0006813">
    <property type="term" value="P:potassium ion transport"/>
    <property type="evidence" value="ECO:0007669"/>
    <property type="project" value="UniProtKB-KW"/>
</dbReference>
<feature type="transmembrane region" description="Helical" evidence="11">
    <location>
        <begin position="193"/>
        <end position="215"/>
    </location>
</feature>
<dbReference type="InterPro" id="IPR036291">
    <property type="entry name" value="NAD(P)-bd_dom_sf"/>
</dbReference>
<dbReference type="InterPro" id="IPR038770">
    <property type="entry name" value="Na+/solute_symporter_sf"/>
</dbReference>
<name>A0A219B9E3_9SPHN</name>
<dbReference type="Gene3D" id="3.40.50.720">
    <property type="entry name" value="NAD(P)-binding Rossmann-like Domain"/>
    <property type="match status" value="1"/>
</dbReference>
<dbReference type="AlphaFoldDB" id="A0A219B9E3"/>
<dbReference type="PANTHER" id="PTHR46157:SF4">
    <property type="entry name" value="K(+) EFFLUX ANTIPORTER 3, CHLOROPLASTIC"/>
    <property type="match status" value="1"/>
</dbReference>
<feature type="transmembrane region" description="Helical" evidence="11">
    <location>
        <begin position="283"/>
        <end position="301"/>
    </location>
</feature>
<dbReference type="SUPFAM" id="SSF51735">
    <property type="entry name" value="NAD(P)-binding Rossmann-fold domains"/>
    <property type="match status" value="1"/>
</dbReference>
<dbReference type="GO" id="GO:0016020">
    <property type="term" value="C:membrane"/>
    <property type="evidence" value="ECO:0007669"/>
    <property type="project" value="InterPro"/>
</dbReference>
<reference evidence="14" key="1">
    <citation type="submission" date="2017-05" db="EMBL/GenBank/DDBJ databases">
        <authorList>
            <person name="Lin X."/>
        </authorList>
    </citation>
    <scope>NUCLEOTIDE SEQUENCE [LARGE SCALE GENOMIC DNA]</scope>
    <source>
        <strain evidence="14">JLT2012</strain>
    </source>
</reference>
<protein>
    <submittedName>
        <fullName evidence="13">Sodium:proton exchanger</fullName>
    </submittedName>
</protein>
<keyword evidence="8" id="KW-0406">Ion transport</keyword>
<keyword evidence="2" id="KW-0813">Transport</keyword>
<dbReference type="InterPro" id="IPR006153">
    <property type="entry name" value="Cation/H_exchanger_TM"/>
</dbReference>
<sequence>MAAETLDSPGFRDALVILGSAGLIIPAFARARINPVIGFIVVGFLIGPAGLGQLQGSVPWLTYVSISDQEVIEPFAEFGIILLLFAIGLELSVKRLWELRRLVFIIGTSEVLVGAGVIGGTLKLIGFDTGTSIALGLALALSSTAVVLPMTGTKSRVGKAAFSMLLFEDVALVPIVFMLGALSPVAGEDVADFVGTMVSGAITVAVIWIAGRLILPRMFHQAALTKNTELFMAASLVVVMAASLATSIAGVGPIVGALVAGLIIAETQYRAQVEVLMEPFKNLALGIFLITVGMSIDIALIADQWYWIIAAVVGVMALKALVTGLLLRLNGAPRGLAANVGVLMASPSETTLIVLGAATAAQLVSPEMASFWQIVTAIGLTATPFLARLGQQTERQLGLQDQTGSAVFDEDQESPRTIVAGYGRVGRLVADMLSEHDEDFVVVDADIEAVNAARAKGHPTVLGDLERHEILEMMGLGAAKALVLTMDDPVQSVATTKAVREDFPDLCIVARARDSDHAAELYRAGVTDAVPETLESSLQLAEAVLVDIGKPMGPVIASIHEMREIQREQIKRAVPGISREPLKAASRIGTVDGGEPAATGQDRS</sequence>
<proteinExistence type="predicted"/>
<feature type="transmembrane region" description="Helical" evidence="11">
    <location>
        <begin position="12"/>
        <end position="29"/>
    </location>
</feature>
<evidence type="ECO:0000256" key="10">
    <source>
        <dbReference type="SAM" id="MobiDB-lite"/>
    </source>
</evidence>
<keyword evidence="9 11" id="KW-0472">Membrane</keyword>
<dbReference type="Pfam" id="PF00999">
    <property type="entry name" value="Na_H_Exchanger"/>
    <property type="match status" value="1"/>
</dbReference>
<evidence type="ECO:0000256" key="9">
    <source>
        <dbReference type="ARBA" id="ARBA00023136"/>
    </source>
</evidence>
<evidence type="ECO:0000256" key="5">
    <source>
        <dbReference type="ARBA" id="ARBA00022692"/>
    </source>
</evidence>
<feature type="transmembrane region" description="Helical" evidence="11">
    <location>
        <begin position="75"/>
        <end position="93"/>
    </location>
</feature>
<evidence type="ECO:0000256" key="6">
    <source>
        <dbReference type="ARBA" id="ARBA00022958"/>
    </source>
</evidence>
<dbReference type="EMBL" id="NFZT01000001">
    <property type="protein sequence ID" value="OWV34439.1"/>
    <property type="molecule type" value="Genomic_DNA"/>
</dbReference>
<dbReference type="OrthoDB" id="9781411at2"/>
<feature type="transmembrane region" description="Helical" evidence="11">
    <location>
        <begin position="307"/>
        <end position="329"/>
    </location>
</feature>
<dbReference type="Proteomes" id="UP000198462">
    <property type="component" value="Unassembled WGS sequence"/>
</dbReference>
<evidence type="ECO:0000256" key="7">
    <source>
        <dbReference type="ARBA" id="ARBA00022989"/>
    </source>
</evidence>
<organism evidence="13 14">
    <name type="scientific">Pacificimonas flava</name>
    <dbReference type="NCBI Taxonomy" id="1234595"/>
    <lineage>
        <taxon>Bacteria</taxon>
        <taxon>Pseudomonadati</taxon>
        <taxon>Pseudomonadota</taxon>
        <taxon>Alphaproteobacteria</taxon>
        <taxon>Sphingomonadales</taxon>
        <taxon>Sphingosinicellaceae</taxon>
        <taxon>Pacificimonas</taxon>
    </lineage>
</organism>
<evidence type="ECO:0000313" key="13">
    <source>
        <dbReference type="EMBL" id="OWV34439.1"/>
    </source>
</evidence>
<dbReference type="RefSeq" id="WP_088713139.1">
    <property type="nucleotide sequence ID" value="NZ_NFZT01000001.1"/>
</dbReference>
<feature type="domain" description="RCK N-terminal" evidence="12">
    <location>
        <begin position="414"/>
        <end position="531"/>
    </location>
</feature>
<dbReference type="InterPro" id="IPR003148">
    <property type="entry name" value="RCK_N"/>
</dbReference>
<dbReference type="PROSITE" id="PS51201">
    <property type="entry name" value="RCK_N"/>
    <property type="match status" value="1"/>
</dbReference>
<dbReference type="Gene3D" id="1.20.1530.20">
    <property type="match status" value="1"/>
</dbReference>
<keyword evidence="3" id="KW-0050">Antiport</keyword>
<comment type="caution">
    <text evidence="13">The sequence shown here is derived from an EMBL/GenBank/DDBJ whole genome shotgun (WGS) entry which is preliminary data.</text>
</comment>
<feature type="transmembrane region" description="Helical" evidence="11">
    <location>
        <begin position="160"/>
        <end position="181"/>
    </location>
</feature>
<feature type="transmembrane region" description="Helical" evidence="11">
    <location>
        <begin position="102"/>
        <end position="125"/>
    </location>
</feature>
<evidence type="ECO:0000256" key="4">
    <source>
        <dbReference type="ARBA" id="ARBA00022538"/>
    </source>
</evidence>
<gene>
    <name evidence="13" type="ORF">B5C34_13885</name>
</gene>
<dbReference type="Pfam" id="PF02254">
    <property type="entry name" value="TrkA_N"/>
    <property type="match status" value="1"/>
</dbReference>
<dbReference type="GO" id="GO:0015297">
    <property type="term" value="F:antiporter activity"/>
    <property type="evidence" value="ECO:0007669"/>
    <property type="project" value="UniProtKB-KW"/>
</dbReference>
<keyword evidence="6" id="KW-0630">Potassium</keyword>
<keyword evidence="4" id="KW-0633">Potassium transport</keyword>
<comment type="subcellular location">
    <subcellularLocation>
        <location evidence="1">Endomembrane system</location>
        <topology evidence="1">Multi-pass membrane protein</topology>
    </subcellularLocation>
</comment>
<dbReference type="GO" id="GO:1902600">
    <property type="term" value="P:proton transmembrane transport"/>
    <property type="evidence" value="ECO:0007669"/>
    <property type="project" value="InterPro"/>
</dbReference>
<feature type="transmembrane region" description="Helical" evidence="11">
    <location>
        <begin position="131"/>
        <end position="148"/>
    </location>
</feature>
<evidence type="ECO:0000256" key="8">
    <source>
        <dbReference type="ARBA" id="ARBA00023065"/>
    </source>
</evidence>
<evidence type="ECO:0000256" key="1">
    <source>
        <dbReference type="ARBA" id="ARBA00004127"/>
    </source>
</evidence>
<feature type="transmembrane region" description="Helical" evidence="11">
    <location>
        <begin position="251"/>
        <end position="271"/>
    </location>
</feature>
<keyword evidence="14" id="KW-1185">Reference proteome</keyword>
<dbReference type="GO" id="GO:0012505">
    <property type="term" value="C:endomembrane system"/>
    <property type="evidence" value="ECO:0007669"/>
    <property type="project" value="UniProtKB-SubCell"/>
</dbReference>
<evidence type="ECO:0000259" key="12">
    <source>
        <dbReference type="PROSITE" id="PS51201"/>
    </source>
</evidence>
<evidence type="ECO:0000256" key="3">
    <source>
        <dbReference type="ARBA" id="ARBA00022449"/>
    </source>
</evidence>
<evidence type="ECO:0000256" key="2">
    <source>
        <dbReference type="ARBA" id="ARBA00022448"/>
    </source>
</evidence>
<keyword evidence="7 11" id="KW-1133">Transmembrane helix</keyword>